<evidence type="ECO:0000256" key="1">
    <source>
        <dbReference type="SAM" id="MobiDB-lite"/>
    </source>
</evidence>
<feature type="region of interest" description="Disordered" evidence="1">
    <location>
        <begin position="305"/>
        <end position="342"/>
    </location>
</feature>
<reference evidence="2 3" key="1">
    <citation type="journal article" date="2017" name="Int. J. Parasitol.">
        <title>The genome of the protozoan parasite Cystoisospora suis and a reverse vaccinology approach to identify vaccine candidates.</title>
        <authorList>
            <person name="Palmieri N."/>
            <person name="Shrestha A."/>
            <person name="Ruttkowski B."/>
            <person name="Beck T."/>
            <person name="Vogl C."/>
            <person name="Tomley F."/>
            <person name="Blake D.P."/>
            <person name="Joachim A."/>
        </authorList>
    </citation>
    <scope>NUCLEOTIDE SEQUENCE [LARGE SCALE GENOMIC DNA]</scope>
    <source>
        <strain evidence="2 3">Wien I</strain>
    </source>
</reference>
<dbReference type="OrthoDB" id="331963at2759"/>
<dbReference type="Proteomes" id="UP000221165">
    <property type="component" value="Unassembled WGS sequence"/>
</dbReference>
<proteinExistence type="predicted"/>
<feature type="region of interest" description="Disordered" evidence="1">
    <location>
        <begin position="556"/>
        <end position="601"/>
    </location>
</feature>
<feature type="region of interest" description="Disordered" evidence="1">
    <location>
        <begin position="482"/>
        <end position="504"/>
    </location>
</feature>
<evidence type="ECO:0000313" key="3">
    <source>
        <dbReference type="Proteomes" id="UP000221165"/>
    </source>
</evidence>
<feature type="compositionally biased region" description="Basic and acidic residues" evidence="1">
    <location>
        <begin position="120"/>
        <end position="133"/>
    </location>
</feature>
<protein>
    <submittedName>
        <fullName evidence="2">Uncharacterized protein</fullName>
    </submittedName>
</protein>
<comment type="caution">
    <text evidence="2">The sequence shown here is derived from an EMBL/GenBank/DDBJ whole genome shotgun (WGS) entry which is preliminary data.</text>
</comment>
<feature type="compositionally biased region" description="Low complexity" evidence="1">
    <location>
        <begin position="184"/>
        <end position="198"/>
    </location>
</feature>
<organism evidence="2 3">
    <name type="scientific">Cystoisospora suis</name>
    <dbReference type="NCBI Taxonomy" id="483139"/>
    <lineage>
        <taxon>Eukaryota</taxon>
        <taxon>Sar</taxon>
        <taxon>Alveolata</taxon>
        <taxon>Apicomplexa</taxon>
        <taxon>Conoidasida</taxon>
        <taxon>Coccidia</taxon>
        <taxon>Eucoccidiorida</taxon>
        <taxon>Eimeriorina</taxon>
        <taxon>Sarcocystidae</taxon>
        <taxon>Cystoisospora</taxon>
    </lineage>
</organism>
<feature type="region of interest" description="Disordered" evidence="1">
    <location>
        <begin position="1"/>
        <end position="70"/>
    </location>
</feature>
<feature type="region of interest" description="Disordered" evidence="1">
    <location>
        <begin position="110"/>
        <end position="143"/>
    </location>
</feature>
<accession>A0A2C6KH48</accession>
<dbReference type="VEuPathDB" id="ToxoDB:CSUI_006351"/>
<evidence type="ECO:0000313" key="2">
    <source>
        <dbReference type="EMBL" id="PHJ19810.1"/>
    </source>
</evidence>
<feature type="region of interest" description="Disordered" evidence="1">
    <location>
        <begin position="181"/>
        <end position="217"/>
    </location>
</feature>
<dbReference type="RefSeq" id="XP_067921503.1">
    <property type="nucleotide sequence ID" value="XM_068066514.1"/>
</dbReference>
<gene>
    <name evidence="2" type="ORF">CSUI_006351</name>
</gene>
<dbReference type="AlphaFoldDB" id="A0A2C6KH48"/>
<feature type="compositionally biased region" description="Polar residues" evidence="1">
    <location>
        <begin position="243"/>
        <end position="267"/>
    </location>
</feature>
<feature type="compositionally biased region" description="Basic and acidic residues" evidence="1">
    <location>
        <begin position="493"/>
        <end position="502"/>
    </location>
</feature>
<feature type="region of interest" description="Disordered" evidence="1">
    <location>
        <begin position="239"/>
        <end position="267"/>
    </location>
</feature>
<feature type="compositionally biased region" description="Polar residues" evidence="1">
    <location>
        <begin position="482"/>
        <end position="491"/>
    </location>
</feature>
<feature type="compositionally biased region" description="Low complexity" evidence="1">
    <location>
        <begin position="305"/>
        <end position="316"/>
    </location>
</feature>
<dbReference type="GeneID" id="94429725"/>
<dbReference type="EMBL" id="MIGC01003198">
    <property type="protein sequence ID" value="PHJ19810.1"/>
    <property type="molecule type" value="Genomic_DNA"/>
</dbReference>
<keyword evidence="3" id="KW-1185">Reference proteome</keyword>
<name>A0A2C6KH48_9APIC</name>
<sequence length="746" mass="77306">MNGLDGPTAVFGAQNSGAGGSPGESTADLANDRLPNRLSMRVKRESPAASRGPSPEPGGGARRPRRAAAETAVHRMALIAPKFRSRKEIEAAAAARRAFLEAARCVSREAPTDAAVVRTRPSDSTRKVHDVTRPHPSSADTDSKAALQHLVQDRSADGHVSASEPGDAFNAAVEAVAHDTNGISSAATPSASTGAPVSARRDEGQAAAIGAGEDSGEFSGVTEVSGCAGQAVAPVSNHCPAESPTTVSRHCPAQSSTPVSNQCAAQSPTILSSQTGETRSTQSKPLAQSPVVAGNSAAMLDVLASQQSTTARQQSQPACKSTQAPLAKARASARPPTTVSSDLGTPVDATPAALPACVAPGRAGVSVRPPLANLPHAAAWTNHGMPVGPPAMEPSTCTPAFAAALAACQARAMGMQMSPAVQSSPVAPSLPHNNPLLGSVLPDTMESNRTMTANFRSDSGDPNIRSVSAAAVANAHHVIDLSSGSSSTNCDIPTRHAHSDHALHRRVAPYSIPSRQKSPQQLAFGSATTQETDLAQVQHLQAQRLQQIRREIHELQQQSRDQNRGRPQHPGGSQVLSLPGAAQDAEAPNVPSSRVRSGNPGGVLPSVAVLENQLHECEERRAYLRRLLRGGAPGRRDWPSPSEARSLLETAGASAGKFQGDRWFAWGNDPLPSTRSVEWRLARVLDRPALDAAALGDATMWGVLCLTLGAVILGADVDELRTGLSKLGVPVPDSLGTRSSPTHTTG</sequence>